<dbReference type="PANTHER" id="PTHR37292">
    <property type="entry name" value="VNG6097C"/>
    <property type="match status" value="1"/>
</dbReference>
<organism evidence="2">
    <name type="scientific">marine sediment metagenome</name>
    <dbReference type="NCBI Taxonomy" id="412755"/>
    <lineage>
        <taxon>unclassified sequences</taxon>
        <taxon>metagenomes</taxon>
        <taxon>ecological metagenomes</taxon>
    </lineage>
</organism>
<evidence type="ECO:0000313" key="2">
    <source>
        <dbReference type="EMBL" id="GAG96989.1"/>
    </source>
</evidence>
<reference evidence="2" key="1">
    <citation type="journal article" date="2014" name="Front. Microbiol.">
        <title>High frequency of phylogenetically diverse reductive dehalogenase-homologous genes in deep subseafloor sedimentary metagenomes.</title>
        <authorList>
            <person name="Kawai M."/>
            <person name="Futagami T."/>
            <person name="Toyoda A."/>
            <person name="Takaki Y."/>
            <person name="Nishi S."/>
            <person name="Hori S."/>
            <person name="Arai W."/>
            <person name="Tsubouchi T."/>
            <person name="Morono Y."/>
            <person name="Uchiyama I."/>
            <person name="Ito T."/>
            <person name="Fujiyama A."/>
            <person name="Inagaki F."/>
            <person name="Takami H."/>
        </authorList>
    </citation>
    <scope>NUCLEOTIDE SEQUENCE</scope>
    <source>
        <strain evidence="2">Expedition CK06-06</strain>
    </source>
</reference>
<name>X1BM48_9ZZZZ</name>
<comment type="caution">
    <text evidence="2">The sequence shown here is derived from an EMBL/GenBank/DDBJ whole genome shotgun (WGS) entry which is preliminary data.</text>
</comment>
<proteinExistence type="predicted"/>
<dbReference type="EMBL" id="BART01026445">
    <property type="protein sequence ID" value="GAG96989.1"/>
    <property type="molecule type" value="Genomic_DNA"/>
</dbReference>
<protein>
    <recommendedName>
        <fullName evidence="1">GmrSD restriction endonucleases N-terminal domain-containing protein</fullName>
    </recommendedName>
</protein>
<dbReference type="Pfam" id="PF03235">
    <property type="entry name" value="GmrSD_N"/>
    <property type="match status" value="1"/>
</dbReference>
<gene>
    <name evidence="2" type="ORF">S01H4_47171</name>
</gene>
<dbReference type="PANTHER" id="PTHR37292:SF2">
    <property type="entry name" value="DUF262 DOMAIN-CONTAINING PROTEIN"/>
    <property type="match status" value="1"/>
</dbReference>
<accession>X1BM48</accession>
<evidence type="ECO:0000259" key="1">
    <source>
        <dbReference type="Pfam" id="PF03235"/>
    </source>
</evidence>
<dbReference type="InterPro" id="IPR004919">
    <property type="entry name" value="GmrSD_N"/>
</dbReference>
<dbReference type="AlphaFoldDB" id="X1BM48"/>
<feature type="non-terminal residue" evidence="2">
    <location>
        <position position="1"/>
    </location>
</feature>
<sequence>GWIWDDDHIRSLIDSVSMSYPIGAVMLLQTGGDGAKFQPRLIEGVDSSINIKPDYLILDGQQRLTSMYLSLSSGKPVPTRTSKNQEIMRFYYLNMGKCLDPNADRLDAIVSVPVEKILTSDFGRKIDLDISTPEKEFQMGLFPLNAVFNTDLYNTWRRGYQGLFRLDDERYNLFDHFESEIIKRFQSYRVPVIELLRDTPKVAVCNVFEKVNTGGVTLTVFELVTAIFAADNYNLRKDWESRIDRIREQDVLKNVDATAFLTAVTLLTSYNHHNEDPDR</sequence>
<feature type="domain" description="GmrSD restriction endonucleases N-terminal" evidence="1">
    <location>
        <begin position="2"/>
        <end position="228"/>
    </location>
</feature>
<feature type="non-terminal residue" evidence="2">
    <location>
        <position position="279"/>
    </location>
</feature>